<dbReference type="Proteomes" id="UP000219338">
    <property type="component" value="Unassembled WGS sequence"/>
</dbReference>
<reference evidence="2" key="1">
    <citation type="journal article" date="2017" name="Nat. Ecol. Evol.">
        <title>Genome expansion and lineage-specific genetic innovations in the forest pathogenic fungi Armillaria.</title>
        <authorList>
            <person name="Sipos G."/>
            <person name="Prasanna A.N."/>
            <person name="Walter M.C."/>
            <person name="O'Connor E."/>
            <person name="Balint B."/>
            <person name="Krizsan K."/>
            <person name="Kiss B."/>
            <person name="Hess J."/>
            <person name="Varga T."/>
            <person name="Slot J."/>
            <person name="Riley R."/>
            <person name="Boka B."/>
            <person name="Rigling D."/>
            <person name="Barry K."/>
            <person name="Lee J."/>
            <person name="Mihaltcheva S."/>
            <person name="LaButti K."/>
            <person name="Lipzen A."/>
            <person name="Waldron R."/>
            <person name="Moloney N.M."/>
            <person name="Sperisen C."/>
            <person name="Kredics L."/>
            <person name="Vagvoelgyi C."/>
            <person name="Patrignani A."/>
            <person name="Fitzpatrick D."/>
            <person name="Nagy I."/>
            <person name="Doyle S."/>
            <person name="Anderson J.B."/>
            <person name="Grigoriev I.V."/>
            <person name="Gueldener U."/>
            <person name="Muensterkoetter M."/>
            <person name="Nagy L.G."/>
        </authorList>
    </citation>
    <scope>NUCLEOTIDE SEQUENCE [LARGE SCALE GENOMIC DNA]</scope>
    <source>
        <strain evidence="2">C18/9</strain>
    </source>
</reference>
<name>A0A284RYS7_ARMOS</name>
<sequence length="58" mass="6470">MPLLWFTLACDGLTHVGHWLGDAQDVYTPWTSKSHGLQGKPSLPVPVTMHKTRWLGNS</sequence>
<evidence type="ECO:0000313" key="1">
    <source>
        <dbReference type="EMBL" id="SJL13914.1"/>
    </source>
</evidence>
<dbReference type="EMBL" id="FUEG01000021">
    <property type="protein sequence ID" value="SJL13914.1"/>
    <property type="molecule type" value="Genomic_DNA"/>
</dbReference>
<gene>
    <name evidence="1" type="ORF">ARMOST_17364</name>
</gene>
<accession>A0A284RYS7</accession>
<proteinExistence type="predicted"/>
<organism evidence="1 2">
    <name type="scientific">Armillaria ostoyae</name>
    <name type="common">Armillaria root rot fungus</name>
    <dbReference type="NCBI Taxonomy" id="47428"/>
    <lineage>
        <taxon>Eukaryota</taxon>
        <taxon>Fungi</taxon>
        <taxon>Dikarya</taxon>
        <taxon>Basidiomycota</taxon>
        <taxon>Agaricomycotina</taxon>
        <taxon>Agaricomycetes</taxon>
        <taxon>Agaricomycetidae</taxon>
        <taxon>Agaricales</taxon>
        <taxon>Marasmiineae</taxon>
        <taxon>Physalacriaceae</taxon>
        <taxon>Armillaria</taxon>
    </lineage>
</organism>
<keyword evidence="2" id="KW-1185">Reference proteome</keyword>
<dbReference type="AlphaFoldDB" id="A0A284RYS7"/>
<evidence type="ECO:0000313" key="2">
    <source>
        <dbReference type="Proteomes" id="UP000219338"/>
    </source>
</evidence>
<protein>
    <submittedName>
        <fullName evidence="1">Uncharacterized protein</fullName>
    </submittedName>
</protein>